<proteinExistence type="predicted"/>
<protein>
    <submittedName>
        <fullName evidence="1">Uncharacterized protein</fullName>
    </submittedName>
</protein>
<accession>A0A3B0R247</accession>
<organism evidence="1">
    <name type="scientific">hydrothermal vent metagenome</name>
    <dbReference type="NCBI Taxonomy" id="652676"/>
    <lineage>
        <taxon>unclassified sequences</taxon>
        <taxon>metagenomes</taxon>
        <taxon>ecological metagenomes</taxon>
    </lineage>
</organism>
<evidence type="ECO:0000313" key="1">
    <source>
        <dbReference type="EMBL" id="VAV86301.1"/>
    </source>
</evidence>
<feature type="non-terminal residue" evidence="1">
    <location>
        <position position="33"/>
    </location>
</feature>
<reference evidence="1" key="1">
    <citation type="submission" date="2018-06" db="EMBL/GenBank/DDBJ databases">
        <authorList>
            <person name="Zhirakovskaya E."/>
        </authorList>
    </citation>
    <scope>NUCLEOTIDE SEQUENCE</scope>
</reference>
<gene>
    <name evidence="1" type="ORF">MNBD_BACTEROID02-974</name>
</gene>
<name>A0A3B0R247_9ZZZZ</name>
<sequence length="33" mass="3653">MNRRKFSQILPVTVGGVLVSSTVFGNIIKEFSK</sequence>
<dbReference type="EMBL" id="UOEB01000322">
    <property type="protein sequence ID" value="VAV86301.1"/>
    <property type="molecule type" value="Genomic_DNA"/>
</dbReference>
<dbReference type="AlphaFoldDB" id="A0A3B0R247"/>